<gene>
    <name evidence="4" type="ORF">GQ55_2G265100</name>
</gene>
<dbReference type="PRINTS" id="PR00208">
    <property type="entry name" value="GLIADGLUTEN"/>
</dbReference>
<feature type="signal peptide" evidence="2">
    <location>
        <begin position="1"/>
        <end position="19"/>
    </location>
</feature>
<dbReference type="Proteomes" id="UP000244336">
    <property type="component" value="Chromosome 2"/>
</dbReference>
<evidence type="ECO:0000256" key="1">
    <source>
        <dbReference type="SAM" id="MobiDB-lite"/>
    </source>
</evidence>
<reference evidence="4 5" key="1">
    <citation type="submission" date="2018-04" db="EMBL/GenBank/DDBJ databases">
        <title>WGS assembly of Panicum hallii var. hallii HAL2.</title>
        <authorList>
            <person name="Lovell J."/>
            <person name="Jenkins J."/>
            <person name="Lowry D."/>
            <person name="Mamidi S."/>
            <person name="Sreedasyam A."/>
            <person name="Weng X."/>
            <person name="Barry K."/>
            <person name="Bonette J."/>
            <person name="Campitelli B."/>
            <person name="Daum C."/>
            <person name="Gordon S."/>
            <person name="Gould B."/>
            <person name="Lipzen A."/>
            <person name="MacQueen A."/>
            <person name="Palacio-Mejia J."/>
            <person name="Plott C."/>
            <person name="Shakirov E."/>
            <person name="Shu S."/>
            <person name="Yoshinaga Y."/>
            <person name="Zane M."/>
            <person name="Rokhsar D."/>
            <person name="Grimwood J."/>
            <person name="Schmutz J."/>
            <person name="Juenger T."/>
        </authorList>
    </citation>
    <scope>NUCLEOTIDE SEQUENCE [LARGE SCALE GENOMIC DNA]</scope>
    <source>
        <strain evidence="5">cv. HAL2</strain>
    </source>
</reference>
<feature type="compositionally biased region" description="Low complexity" evidence="1">
    <location>
        <begin position="55"/>
        <end position="81"/>
    </location>
</feature>
<proteinExistence type="predicted"/>
<evidence type="ECO:0000313" key="4">
    <source>
        <dbReference type="EMBL" id="PUZ70811.1"/>
    </source>
</evidence>
<feature type="compositionally biased region" description="Basic and acidic residues" evidence="1">
    <location>
        <begin position="82"/>
        <end position="92"/>
    </location>
</feature>
<dbReference type="InterPro" id="IPR016140">
    <property type="entry name" value="Bifunc_inhib/LTP/seed_store"/>
</dbReference>
<protein>
    <recommendedName>
        <fullName evidence="3">Bifunctional inhibitor/plant lipid transfer protein/seed storage helical domain-containing protein</fullName>
    </recommendedName>
</protein>
<feature type="compositionally biased region" description="Basic residues" evidence="1">
    <location>
        <begin position="45"/>
        <end position="54"/>
    </location>
</feature>
<dbReference type="Pfam" id="PF13016">
    <property type="entry name" value="Gliadin"/>
    <property type="match status" value="1"/>
</dbReference>
<dbReference type="PANTHER" id="PTHR33454:SF14">
    <property type="entry name" value="50 KDA GAMMA-ZEIN"/>
    <property type="match status" value="1"/>
</dbReference>
<dbReference type="SUPFAM" id="SSF47699">
    <property type="entry name" value="Bifunctional inhibitor/lipid-transfer protein/seed storage 2S albumin"/>
    <property type="match status" value="1"/>
</dbReference>
<name>A0A2T7ESJ5_9POAL</name>
<keyword evidence="5" id="KW-1185">Reference proteome</keyword>
<dbReference type="SMART" id="SM00499">
    <property type="entry name" value="AAI"/>
    <property type="match status" value="1"/>
</dbReference>
<dbReference type="GO" id="GO:0045735">
    <property type="term" value="F:nutrient reservoir activity"/>
    <property type="evidence" value="ECO:0007669"/>
    <property type="project" value="InterPro"/>
</dbReference>
<organism evidence="4 5">
    <name type="scientific">Panicum hallii var. hallii</name>
    <dbReference type="NCBI Taxonomy" id="1504633"/>
    <lineage>
        <taxon>Eukaryota</taxon>
        <taxon>Viridiplantae</taxon>
        <taxon>Streptophyta</taxon>
        <taxon>Embryophyta</taxon>
        <taxon>Tracheophyta</taxon>
        <taxon>Spermatophyta</taxon>
        <taxon>Magnoliopsida</taxon>
        <taxon>Liliopsida</taxon>
        <taxon>Poales</taxon>
        <taxon>Poaceae</taxon>
        <taxon>PACMAD clade</taxon>
        <taxon>Panicoideae</taxon>
        <taxon>Panicodae</taxon>
        <taxon>Paniceae</taxon>
        <taxon>Panicinae</taxon>
        <taxon>Panicum</taxon>
        <taxon>Panicum sect. Panicum</taxon>
    </lineage>
</organism>
<dbReference type="Gramene" id="PUZ70811">
    <property type="protein sequence ID" value="PUZ70811"/>
    <property type="gene ID" value="GQ55_2G265100"/>
</dbReference>
<evidence type="ECO:0000259" key="3">
    <source>
        <dbReference type="SMART" id="SM00499"/>
    </source>
</evidence>
<feature type="region of interest" description="Disordered" evidence="1">
    <location>
        <begin position="22"/>
        <end position="99"/>
    </location>
</feature>
<evidence type="ECO:0000256" key="2">
    <source>
        <dbReference type="SAM" id="SignalP"/>
    </source>
</evidence>
<dbReference type="STRING" id="1504633.A0A2T7ESJ5"/>
<dbReference type="OrthoDB" id="692815at2759"/>
<dbReference type="CDD" id="cd00261">
    <property type="entry name" value="AAI_SS"/>
    <property type="match status" value="1"/>
</dbReference>
<feature type="chain" id="PRO_5015655014" description="Bifunctional inhibitor/plant lipid transfer protein/seed storage helical domain-containing protein" evidence="2">
    <location>
        <begin position="20"/>
        <end position="277"/>
    </location>
</feature>
<evidence type="ECO:0000313" key="5">
    <source>
        <dbReference type="Proteomes" id="UP000244336"/>
    </source>
</evidence>
<dbReference type="InterPro" id="IPR001954">
    <property type="entry name" value="Glia_glutenin"/>
</dbReference>
<keyword evidence="2" id="KW-0732">Signal</keyword>
<dbReference type="PANTHER" id="PTHR33454">
    <property type="entry name" value="PROLAMIN PPROL 14P"/>
    <property type="match status" value="1"/>
</dbReference>
<dbReference type="PRINTS" id="PR00209">
    <property type="entry name" value="GLIADIN"/>
</dbReference>
<feature type="domain" description="Bifunctional inhibitor/plant lipid transfer protein/seed storage helical" evidence="3">
    <location>
        <begin position="159"/>
        <end position="267"/>
    </location>
</feature>
<dbReference type="AlphaFoldDB" id="A0A2T7ESJ5"/>
<dbReference type="Gene3D" id="1.10.110.10">
    <property type="entry name" value="Plant lipid-transfer and hydrophobic proteins"/>
    <property type="match status" value="1"/>
</dbReference>
<dbReference type="InterPro" id="IPR036312">
    <property type="entry name" value="Bifun_inhib/LTP/seed_sf"/>
</dbReference>
<sequence length="277" mass="32738">MKEMIVILAFMALIASAASMQMGPSCCGQQQGHEQHRQQQQHPQQQKHQHKQQQHHQQQYIHVQQQQHHQQQKVHLQQQSQQEHHEQPEQQHHQQYQDQVQQQPLQHQFYQQCQEQPLFQQHPCQYGYEQKSSQQGNEKQQMIRCSYNYYSGSQNLNNCREFLRQHCNPLAMPFLQSRLLPPSSCQVLRQQCCQELRQIELGYLHQAINSMARSFTHHQQQEEEKQQPYRFYGSQQASQSEVSILMAAQYLPSMCGIYHSCGQNNSCHNKDASGARN</sequence>
<accession>A0A2T7ESJ5</accession>
<dbReference type="EMBL" id="CM009750">
    <property type="protein sequence ID" value="PUZ70811.1"/>
    <property type="molecule type" value="Genomic_DNA"/>
</dbReference>